<dbReference type="PANTHER" id="PTHR23221:SF7">
    <property type="entry name" value="PHOSPHATIDYLINOSITOL-GLYCAN-SPECIFIC PHOSPHOLIPASE D"/>
    <property type="match status" value="1"/>
</dbReference>
<evidence type="ECO:0008006" key="9">
    <source>
        <dbReference type="Google" id="ProtNLM"/>
    </source>
</evidence>
<sequence>MRTSRQRNPASYAVVAVVVVLLAGTVYAGVGPLAASGSQSQTLQPPDATTEPTAAQQTDDPFGGTVEGDRNLSTANTTIVGQNVTDRAGWRVVPAGDVNGDGEGDLLVSAPRADRGNATNGTPNVGPDAGAVYLFYGPVDAERLNVSEANATFVGVEAGDLAGSSVAAGDVDGDGLSDVIVGAPGANGSTGAVYLSYGSESLSGVVSLADANETVTGASTGDAFGYSLAVIGNGSDEFANATNATAVLVGAPFNDSVATRAGAAHSFDTSALAAGAFENATEANATYLGEGRNDRAGWALSPAGDFDNDSRVDALVGARGNNTSDGAPNAGAAYVVTDGLGVDAEDGENGERSLSNATLKLGGVGEGDNAGFAVADAGDVNADGLSDVVVGAPGNDTNGSNAGAAYVVFGAESEDDDDDELEVRSLADANATLYGAGSGDQAGWSVSSAGSGDVNCDAFDDVLVGAPRNGTSGSNTGAAYLVYGGETLAGPQSLTDANATFRGTSPNDRAGFWVSDAGDLDGDDREDILVGAPYADGDDSGPGAAYVIQGRCEVEQPPAPADGDDSDGDGADGNDGGAGDGDQPRDVPSVQSVTAESLDCEQVRFSNPNRFAVNVSYTVVYDTEGIPNAETEYVVLSPGETRLVDDSAIGADSFNQSTIRVTAEREGGNTERVPVNDGQTATLDGIRCGGFPNVNATAVDCGQFVLENPKPYEVNVTYEIIVENSSVAVRNITLAPNETRVINDSELSPPTPNANVVVELTAERVDNGAVVFVNGNEAESVQVTPCPPEIQSVTVVSAACEEYTITNPNNFSVNVSVTPNLDGPPTQFVEVGPNGSVTITNAEPADTRFSAYSDEIDSRVPVNGDETADVTVAECPETETPNGTPNETTTNTTTNTTTETETATETTTETETETETEPTTETETPTETETDTPTETDTETPTETDTETPTETDTETPTETEPETDTETPVDRLASTFGGAPGILPWVVGAAVSVLMLRRRRHR</sequence>
<evidence type="ECO:0000256" key="6">
    <source>
        <dbReference type="SAM" id="Phobius"/>
    </source>
</evidence>
<comment type="caution">
    <text evidence="7">The sequence shown here is derived from an EMBL/GenBank/DDBJ whole genome shotgun (WGS) entry which is preliminary data.</text>
</comment>
<evidence type="ECO:0000256" key="2">
    <source>
        <dbReference type="ARBA" id="ARBA00022737"/>
    </source>
</evidence>
<evidence type="ECO:0000256" key="4">
    <source>
        <dbReference type="ARBA" id="ARBA00023180"/>
    </source>
</evidence>
<dbReference type="Gene3D" id="2.130.10.130">
    <property type="entry name" value="Integrin alpha, N-terminal"/>
    <property type="match status" value="3"/>
</dbReference>
<evidence type="ECO:0000256" key="3">
    <source>
        <dbReference type="ARBA" id="ARBA00022801"/>
    </source>
</evidence>
<dbReference type="InterPro" id="IPR013519">
    <property type="entry name" value="Int_alpha_beta-p"/>
</dbReference>
<feature type="compositionally biased region" description="Acidic residues" evidence="5">
    <location>
        <begin position="908"/>
        <end position="968"/>
    </location>
</feature>
<keyword evidence="2" id="KW-0677">Repeat</keyword>
<dbReference type="OrthoDB" id="271516at2157"/>
<evidence type="ECO:0000256" key="1">
    <source>
        <dbReference type="ARBA" id="ARBA00022729"/>
    </source>
</evidence>
<feature type="compositionally biased region" description="Polar residues" evidence="5">
    <location>
        <begin position="50"/>
        <end position="59"/>
    </location>
</feature>
<dbReference type="Proteomes" id="UP000054387">
    <property type="component" value="Unassembled WGS sequence"/>
</dbReference>
<keyword evidence="4" id="KW-0325">Glycoprotein</keyword>
<dbReference type="PROSITE" id="PS51470">
    <property type="entry name" value="FG_GAP"/>
    <property type="match status" value="5"/>
</dbReference>
<feature type="transmembrane region" description="Helical" evidence="6">
    <location>
        <begin position="977"/>
        <end position="997"/>
    </location>
</feature>
<dbReference type="InterPro" id="IPR000413">
    <property type="entry name" value="Integrin_alpha"/>
</dbReference>
<name>A0A0W1R802_9EURY</name>
<feature type="compositionally biased region" description="Low complexity" evidence="5">
    <location>
        <begin position="878"/>
        <end position="907"/>
    </location>
</feature>
<feature type="region of interest" description="Disordered" evidence="5">
    <location>
        <begin position="497"/>
        <end position="594"/>
    </location>
</feature>
<dbReference type="InterPro" id="IPR013517">
    <property type="entry name" value="FG-GAP"/>
</dbReference>
<dbReference type="Pfam" id="PF01839">
    <property type="entry name" value="FG-GAP"/>
    <property type="match status" value="4"/>
</dbReference>
<dbReference type="PRINTS" id="PR01185">
    <property type="entry name" value="INTEGRINA"/>
</dbReference>
<dbReference type="PANTHER" id="PTHR23221">
    <property type="entry name" value="GLYCOSYLPHOSPHATIDYLINOSITOL PHOSPHOLIPASE D"/>
    <property type="match status" value="1"/>
</dbReference>
<dbReference type="GO" id="GO:0016787">
    <property type="term" value="F:hydrolase activity"/>
    <property type="evidence" value="ECO:0007669"/>
    <property type="project" value="UniProtKB-KW"/>
</dbReference>
<dbReference type="STRING" id="1514971.AUR64_09100"/>
<dbReference type="EMBL" id="LOPU01000018">
    <property type="protein sequence ID" value="KTG09780.1"/>
    <property type="molecule type" value="Genomic_DNA"/>
</dbReference>
<feature type="region of interest" description="Disordered" evidence="5">
    <location>
        <begin position="36"/>
        <end position="71"/>
    </location>
</feature>
<accession>A0A0W1R802</accession>
<dbReference type="RefSeq" id="WP_058581135.1">
    <property type="nucleotide sequence ID" value="NZ_LOPU01000018.1"/>
</dbReference>
<evidence type="ECO:0000256" key="5">
    <source>
        <dbReference type="SAM" id="MobiDB-lite"/>
    </source>
</evidence>
<organism evidence="7 8">
    <name type="scientific">Haloprofundus marisrubri</name>
    <dbReference type="NCBI Taxonomy" id="1514971"/>
    <lineage>
        <taxon>Archaea</taxon>
        <taxon>Methanobacteriati</taxon>
        <taxon>Methanobacteriota</taxon>
        <taxon>Stenosarchaea group</taxon>
        <taxon>Halobacteria</taxon>
        <taxon>Halobacteriales</taxon>
        <taxon>Haloferacaceae</taxon>
        <taxon>Haloprofundus</taxon>
    </lineage>
</organism>
<dbReference type="SMART" id="SM00191">
    <property type="entry name" value="Int_alpha"/>
    <property type="match status" value="7"/>
</dbReference>
<keyword evidence="3" id="KW-0378">Hydrolase</keyword>
<protein>
    <recommendedName>
        <fullName evidence="9">Alpha integrin</fullName>
    </recommendedName>
</protein>
<keyword evidence="8" id="KW-1185">Reference proteome</keyword>
<keyword evidence="1" id="KW-0732">Signal</keyword>
<reference evidence="7 8" key="1">
    <citation type="submission" date="2015-12" db="EMBL/GenBank/DDBJ databases">
        <title>Haloprofundus marisrubri gen. nov., sp. nov., an extremely halophilic archaeon isolated from the Discovery deep brine-seawater interface in the Red Sea.</title>
        <authorList>
            <person name="Zhang G."/>
            <person name="Stingl U."/>
            <person name="Rashid M."/>
        </authorList>
    </citation>
    <scope>NUCLEOTIDE SEQUENCE [LARGE SCALE GENOMIC DNA]</scope>
    <source>
        <strain evidence="7 8">SB9</strain>
    </source>
</reference>
<feature type="region of interest" description="Disordered" evidence="5">
    <location>
        <begin position="874"/>
        <end position="980"/>
    </location>
</feature>
<evidence type="ECO:0000313" key="8">
    <source>
        <dbReference type="Proteomes" id="UP000054387"/>
    </source>
</evidence>
<dbReference type="GO" id="GO:0007155">
    <property type="term" value="P:cell adhesion"/>
    <property type="evidence" value="ECO:0007669"/>
    <property type="project" value="InterPro"/>
</dbReference>
<keyword evidence="6" id="KW-0812">Transmembrane</keyword>
<dbReference type="SUPFAM" id="SSF69318">
    <property type="entry name" value="Integrin alpha N-terminal domain"/>
    <property type="match status" value="3"/>
</dbReference>
<evidence type="ECO:0000313" key="7">
    <source>
        <dbReference type="EMBL" id="KTG09780.1"/>
    </source>
</evidence>
<feature type="compositionally biased region" description="Polar residues" evidence="5">
    <location>
        <begin position="497"/>
        <end position="507"/>
    </location>
</feature>
<keyword evidence="6" id="KW-0472">Membrane</keyword>
<gene>
    <name evidence="7" type="ORF">AUR64_09100</name>
</gene>
<dbReference type="AlphaFoldDB" id="A0A0W1R802"/>
<dbReference type="GO" id="GO:0008305">
    <property type="term" value="C:integrin complex"/>
    <property type="evidence" value="ECO:0007669"/>
    <property type="project" value="InterPro"/>
</dbReference>
<keyword evidence="6" id="KW-1133">Transmembrane helix</keyword>
<feature type="compositionally biased region" description="Acidic residues" evidence="5">
    <location>
        <begin position="562"/>
        <end position="572"/>
    </location>
</feature>
<proteinExistence type="predicted"/>
<dbReference type="InterPro" id="IPR028994">
    <property type="entry name" value="Integrin_alpha_N"/>
</dbReference>